<dbReference type="Proteomes" id="UP000092460">
    <property type="component" value="Unassembled WGS sequence"/>
</dbReference>
<proteinExistence type="predicted"/>
<evidence type="ECO:0000256" key="1">
    <source>
        <dbReference type="SAM" id="Phobius"/>
    </source>
</evidence>
<feature type="transmembrane region" description="Helical" evidence="1">
    <location>
        <begin position="44"/>
        <end position="65"/>
    </location>
</feature>
<reference evidence="3" key="1">
    <citation type="submission" date="2015-01" db="EMBL/GenBank/DDBJ databases">
        <authorList>
            <person name="Aksoy S."/>
            <person name="Warren W."/>
            <person name="Wilson R.K."/>
        </authorList>
    </citation>
    <scope>NUCLEOTIDE SEQUENCE [LARGE SCALE GENOMIC DNA]</scope>
    <source>
        <strain evidence="3">IAEA</strain>
    </source>
</reference>
<sequence>MMNFIYEPTKLRDKQFLNKRFSFINLKTKNKKKFIFRKFIHIDVYIYTFLCMYYSIYEFFFYFLYIPPNSN</sequence>
<reference evidence="2" key="2">
    <citation type="submission" date="2020-05" db="UniProtKB">
        <authorList>
            <consortium name="EnsemblMetazoa"/>
        </authorList>
    </citation>
    <scope>IDENTIFICATION</scope>
    <source>
        <strain evidence="2">IAEA</strain>
    </source>
</reference>
<dbReference type="EnsemblMetazoa" id="GPPI045190-RA">
    <property type="protein sequence ID" value="GPPI045190-PA"/>
    <property type="gene ID" value="GPPI045190"/>
</dbReference>
<name>A0A1B0BZK8_9MUSC</name>
<keyword evidence="1" id="KW-1133">Transmembrane helix</keyword>
<dbReference type="EMBL" id="JXJN01023178">
    <property type="status" value="NOT_ANNOTATED_CDS"/>
    <property type="molecule type" value="Genomic_DNA"/>
</dbReference>
<keyword evidence="3" id="KW-1185">Reference proteome</keyword>
<evidence type="ECO:0000313" key="3">
    <source>
        <dbReference type="Proteomes" id="UP000092460"/>
    </source>
</evidence>
<keyword evidence="1" id="KW-0812">Transmembrane</keyword>
<organism evidence="2 3">
    <name type="scientific">Glossina palpalis gambiensis</name>
    <dbReference type="NCBI Taxonomy" id="67801"/>
    <lineage>
        <taxon>Eukaryota</taxon>
        <taxon>Metazoa</taxon>
        <taxon>Ecdysozoa</taxon>
        <taxon>Arthropoda</taxon>
        <taxon>Hexapoda</taxon>
        <taxon>Insecta</taxon>
        <taxon>Pterygota</taxon>
        <taxon>Neoptera</taxon>
        <taxon>Endopterygota</taxon>
        <taxon>Diptera</taxon>
        <taxon>Brachycera</taxon>
        <taxon>Muscomorpha</taxon>
        <taxon>Hippoboscoidea</taxon>
        <taxon>Glossinidae</taxon>
        <taxon>Glossina</taxon>
    </lineage>
</organism>
<protein>
    <submittedName>
        <fullName evidence="2">Uncharacterized protein</fullName>
    </submittedName>
</protein>
<accession>A0A1B0BZK8</accession>
<dbReference type="AlphaFoldDB" id="A0A1B0BZK8"/>
<dbReference type="VEuPathDB" id="VectorBase:GPPI045190"/>
<evidence type="ECO:0000313" key="2">
    <source>
        <dbReference type="EnsemblMetazoa" id="GPPI045190-PA"/>
    </source>
</evidence>
<keyword evidence="1" id="KW-0472">Membrane</keyword>